<feature type="region of interest" description="Disordered" evidence="1">
    <location>
        <begin position="349"/>
        <end position="385"/>
    </location>
</feature>
<evidence type="ECO:0000313" key="3">
    <source>
        <dbReference type="Proteomes" id="UP001219525"/>
    </source>
</evidence>
<feature type="region of interest" description="Disordered" evidence="1">
    <location>
        <begin position="400"/>
        <end position="509"/>
    </location>
</feature>
<dbReference type="EMBL" id="JARJCW010000132">
    <property type="protein sequence ID" value="KAJ7191469.1"/>
    <property type="molecule type" value="Genomic_DNA"/>
</dbReference>
<feature type="compositionally biased region" description="Basic residues" evidence="1">
    <location>
        <begin position="354"/>
        <end position="376"/>
    </location>
</feature>
<dbReference type="Proteomes" id="UP001219525">
    <property type="component" value="Unassembled WGS sequence"/>
</dbReference>
<accession>A0AAD6UNP3</accession>
<evidence type="ECO:0000256" key="1">
    <source>
        <dbReference type="SAM" id="MobiDB-lite"/>
    </source>
</evidence>
<keyword evidence="3" id="KW-1185">Reference proteome</keyword>
<feature type="compositionally biased region" description="Basic residues" evidence="1">
    <location>
        <begin position="191"/>
        <end position="202"/>
    </location>
</feature>
<feature type="compositionally biased region" description="Basic residues" evidence="1">
    <location>
        <begin position="215"/>
        <end position="224"/>
    </location>
</feature>
<feature type="compositionally biased region" description="Gly residues" evidence="1">
    <location>
        <begin position="412"/>
        <end position="421"/>
    </location>
</feature>
<evidence type="ECO:0000313" key="2">
    <source>
        <dbReference type="EMBL" id="KAJ7191469.1"/>
    </source>
</evidence>
<feature type="compositionally biased region" description="Basic residues" evidence="1">
    <location>
        <begin position="487"/>
        <end position="497"/>
    </location>
</feature>
<feature type="region of interest" description="Disordered" evidence="1">
    <location>
        <begin position="131"/>
        <end position="224"/>
    </location>
</feature>
<protein>
    <submittedName>
        <fullName evidence="2">Uncharacterized protein</fullName>
    </submittedName>
</protein>
<gene>
    <name evidence="2" type="ORF">GGX14DRAFT_578924</name>
</gene>
<feature type="compositionally biased region" description="Basic and acidic residues" evidence="1">
    <location>
        <begin position="475"/>
        <end position="486"/>
    </location>
</feature>
<reference evidence="2" key="1">
    <citation type="submission" date="2023-03" db="EMBL/GenBank/DDBJ databases">
        <title>Massive genome expansion in bonnet fungi (Mycena s.s.) driven by repeated elements and novel gene families across ecological guilds.</title>
        <authorList>
            <consortium name="Lawrence Berkeley National Laboratory"/>
            <person name="Harder C.B."/>
            <person name="Miyauchi S."/>
            <person name="Viragh M."/>
            <person name="Kuo A."/>
            <person name="Thoen E."/>
            <person name="Andreopoulos B."/>
            <person name="Lu D."/>
            <person name="Skrede I."/>
            <person name="Drula E."/>
            <person name="Henrissat B."/>
            <person name="Morin E."/>
            <person name="Kohler A."/>
            <person name="Barry K."/>
            <person name="LaButti K."/>
            <person name="Morin E."/>
            <person name="Salamov A."/>
            <person name="Lipzen A."/>
            <person name="Mereny Z."/>
            <person name="Hegedus B."/>
            <person name="Baldrian P."/>
            <person name="Stursova M."/>
            <person name="Weitz H."/>
            <person name="Taylor A."/>
            <person name="Grigoriev I.V."/>
            <person name="Nagy L.G."/>
            <person name="Martin F."/>
            <person name="Kauserud H."/>
        </authorList>
    </citation>
    <scope>NUCLEOTIDE SEQUENCE</scope>
    <source>
        <strain evidence="2">9144</strain>
    </source>
</reference>
<proteinExistence type="predicted"/>
<sequence>MMTSTSAPSTPAKALCDTDAAAPKTTIGDGLGNGHIAVSGTRTRAATRVASRQNRTHTVRAACEGRESHEDPNVTRCTGTRNSGRQAVHAGAAERNMFSIISAATVRARDAAGEIDGNGAAEGVGIEDRMRNSTAGSAQPPPALPIAGAPPDLVLRPPAPIPGGTGPATRPAICAGSAAPSKQPHSYPTSHGHRYARTRRRAPACPPRHTSPHVPRPRLHQKREHRRLQALRGGVRAITHEPVEVDYAADSLVSVDMSSFNPSAMRQQLAAQRAVYAAIAATPNLELAPVQLKEFHNLSSSSRSSHSHLSNTRVTTSCELMKVERPSKKAGAAAQQADPQEEGRASLRAIAAGKRARARSRERARRRAGRRRRRQGSKTGPRTLTGACAERCEAAAGAAVENKTADAHGSVRGAGRGSGGGRGRKPARARSQERARGGAGQRRRQGSKTEPAHAHGSVRGAGRGSSGGVKQTRARARERARSGAKERQRRGQKRARARSRERVRGGSEGVAAVVKTRPRTLMGACAGQSEGAAAAGVKNQPAHAHRSVRGAVPRERCEAAADIFQSAHDSEQHAIASALVMDRKLTGRKKWQTNHATAPARIGGLPNTEAMC</sequence>
<feature type="region of interest" description="Disordered" evidence="1">
    <location>
        <begin position="325"/>
        <end position="344"/>
    </location>
</feature>
<comment type="caution">
    <text evidence="2">The sequence shown here is derived from an EMBL/GenBank/DDBJ whole genome shotgun (WGS) entry which is preliminary data.</text>
</comment>
<organism evidence="2 3">
    <name type="scientific">Mycena pura</name>
    <dbReference type="NCBI Taxonomy" id="153505"/>
    <lineage>
        <taxon>Eukaryota</taxon>
        <taxon>Fungi</taxon>
        <taxon>Dikarya</taxon>
        <taxon>Basidiomycota</taxon>
        <taxon>Agaricomycotina</taxon>
        <taxon>Agaricomycetes</taxon>
        <taxon>Agaricomycetidae</taxon>
        <taxon>Agaricales</taxon>
        <taxon>Marasmiineae</taxon>
        <taxon>Mycenaceae</taxon>
        <taxon>Mycena</taxon>
    </lineage>
</organism>
<dbReference type="AlphaFoldDB" id="A0AAD6UNP3"/>
<name>A0AAD6UNP3_9AGAR</name>